<reference evidence="2" key="2">
    <citation type="submission" date="2021-09" db="EMBL/GenBank/DDBJ databases">
        <authorList>
            <person name="Jia N."/>
            <person name="Wang J."/>
            <person name="Shi W."/>
            <person name="Du L."/>
            <person name="Sun Y."/>
            <person name="Zhan W."/>
            <person name="Jiang J."/>
            <person name="Wang Q."/>
            <person name="Zhang B."/>
            <person name="Ji P."/>
            <person name="Sakyi L.B."/>
            <person name="Cui X."/>
            <person name="Yuan T."/>
            <person name="Jiang B."/>
            <person name="Yang W."/>
            <person name="Lam T.T.-Y."/>
            <person name="Chang Q."/>
            <person name="Ding S."/>
            <person name="Wang X."/>
            <person name="Zhu J."/>
            <person name="Ruan X."/>
            <person name="Zhao L."/>
            <person name="Wei J."/>
            <person name="Que T."/>
            <person name="Du C."/>
            <person name="Cheng J."/>
            <person name="Dai P."/>
            <person name="Han X."/>
            <person name="Huang E."/>
            <person name="Gao Y."/>
            <person name="Liu J."/>
            <person name="Shao H."/>
            <person name="Ye R."/>
            <person name="Li L."/>
            <person name="Wei W."/>
            <person name="Wang X."/>
            <person name="Wang C."/>
            <person name="Huo Q."/>
            <person name="Li W."/>
            <person name="Guo W."/>
            <person name="Chen H."/>
            <person name="Chen S."/>
            <person name="Zhou L."/>
            <person name="Zhou L."/>
            <person name="Ni X."/>
            <person name="Tian J."/>
            <person name="Zhou Y."/>
            <person name="Sheng Y."/>
            <person name="Liu T."/>
            <person name="Pan Y."/>
            <person name="Xia L."/>
            <person name="Li J."/>
            <person name="Zhao F."/>
            <person name="Cao W."/>
        </authorList>
    </citation>
    <scope>NUCLEOTIDE SEQUENCE</scope>
    <source>
        <strain evidence="2">Rsan-2018</strain>
        <tissue evidence="2">Larvae</tissue>
    </source>
</reference>
<reference evidence="2" key="1">
    <citation type="journal article" date="2020" name="Cell">
        <title>Large-Scale Comparative Analyses of Tick Genomes Elucidate Their Genetic Diversity and Vector Capacities.</title>
        <authorList>
            <consortium name="Tick Genome and Microbiome Consortium (TIGMIC)"/>
            <person name="Jia N."/>
            <person name="Wang J."/>
            <person name="Shi W."/>
            <person name="Du L."/>
            <person name="Sun Y."/>
            <person name="Zhan W."/>
            <person name="Jiang J.F."/>
            <person name="Wang Q."/>
            <person name="Zhang B."/>
            <person name="Ji P."/>
            <person name="Bell-Sakyi L."/>
            <person name="Cui X.M."/>
            <person name="Yuan T.T."/>
            <person name="Jiang B.G."/>
            <person name="Yang W.F."/>
            <person name="Lam T.T."/>
            <person name="Chang Q.C."/>
            <person name="Ding S.J."/>
            <person name="Wang X.J."/>
            <person name="Zhu J.G."/>
            <person name="Ruan X.D."/>
            <person name="Zhao L."/>
            <person name="Wei J.T."/>
            <person name="Ye R.Z."/>
            <person name="Que T.C."/>
            <person name="Du C.H."/>
            <person name="Zhou Y.H."/>
            <person name="Cheng J.X."/>
            <person name="Dai P.F."/>
            <person name="Guo W.B."/>
            <person name="Han X.H."/>
            <person name="Huang E.J."/>
            <person name="Li L.F."/>
            <person name="Wei W."/>
            <person name="Gao Y.C."/>
            <person name="Liu J.Z."/>
            <person name="Shao H.Z."/>
            <person name="Wang X."/>
            <person name="Wang C.C."/>
            <person name="Yang T.C."/>
            <person name="Huo Q.B."/>
            <person name="Li W."/>
            <person name="Chen H.Y."/>
            <person name="Chen S.E."/>
            <person name="Zhou L.G."/>
            <person name="Ni X.B."/>
            <person name="Tian J.H."/>
            <person name="Sheng Y."/>
            <person name="Liu T."/>
            <person name="Pan Y.S."/>
            <person name="Xia L.Y."/>
            <person name="Li J."/>
            <person name="Zhao F."/>
            <person name="Cao W.C."/>
        </authorList>
    </citation>
    <scope>NUCLEOTIDE SEQUENCE</scope>
    <source>
        <strain evidence="2">Rsan-2018</strain>
    </source>
</reference>
<sequence length="204" mass="23147">MYPNDDICQYLYYTDVVIVDGKIRPSLERNSWNQFQIMAKAYSKVKSGIAFDHWHVTPQLVHNAKVELDKLARNKIGSYGLLNVIRKPNELKDVVQAMKPVIEETHWPLVNANATYANAETLRGLSFEMGTLIYVLEKDAASLRDGAYAKCVDFGMTTRDVANVPSLIQLDELGRPPPLKKSFPGTGRHSWRWNSRTHKGSTVR</sequence>
<accession>A0A9D4PVU7</accession>
<name>A0A9D4PVU7_RHISA</name>
<evidence type="ECO:0000313" key="3">
    <source>
        <dbReference type="Proteomes" id="UP000821837"/>
    </source>
</evidence>
<feature type="region of interest" description="Disordered" evidence="1">
    <location>
        <begin position="178"/>
        <end position="204"/>
    </location>
</feature>
<dbReference type="AlphaFoldDB" id="A0A9D4PVU7"/>
<proteinExistence type="predicted"/>
<dbReference type="Proteomes" id="UP000821837">
    <property type="component" value="Unassembled WGS sequence"/>
</dbReference>
<protein>
    <submittedName>
        <fullName evidence="2">Uncharacterized protein</fullName>
    </submittedName>
</protein>
<comment type="caution">
    <text evidence="2">The sequence shown here is derived from an EMBL/GenBank/DDBJ whole genome shotgun (WGS) entry which is preliminary data.</text>
</comment>
<evidence type="ECO:0000313" key="2">
    <source>
        <dbReference type="EMBL" id="KAH7956745.1"/>
    </source>
</evidence>
<organism evidence="2 3">
    <name type="scientific">Rhipicephalus sanguineus</name>
    <name type="common">Brown dog tick</name>
    <name type="synonym">Ixodes sanguineus</name>
    <dbReference type="NCBI Taxonomy" id="34632"/>
    <lineage>
        <taxon>Eukaryota</taxon>
        <taxon>Metazoa</taxon>
        <taxon>Ecdysozoa</taxon>
        <taxon>Arthropoda</taxon>
        <taxon>Chelicerata</taxon>
        <taxon>Arachnida</taxon>
        <taxon>Acari</taxon>
        <taxon>Parasitiformes</taxon>
        <taxon>Ixodida</taxon>
        <taxon>Ixodoidea</taxon>
        <taxon>Ixodidae</taxon>
        <taxon>Rhipicephalinae</taxon>
        <taxon>Rhipicephalus</taxon>
        <taxon>Rhipicephalus</taxon>
    </lineage>
</organism>
<feature type="compositionally biased region" description="Basic residues" evidence="1">
    <location>
        <begin position="189"/>
        <end position="204"/>
    </location>
</feature>
<keyword evidence="3" id="KW-1185">Reference proteome</keyword>
<dbReference type="EMBL" id="JABSTV010001250">
    <property type="protein sequence ID" value="KAH7956745.1"/>
    <property type="molecule type" value="Genomic_DNA"/>
</dbReference>
<dbReference type="VEuPathDB" id="VectorBase:RSAN_044590"/>
<gene>
    <name evidence="2" type="ORF">HPB52_012361</name>
</gene>
<evidence type="ECO:0000256" key="1">
    <source>
        <dbReference type="SAM" id="MobiDB-lite"/>
    </source>
</evidence>